<dbReference type="HOGENOM" id="CLU_2392949_0_0_2"/>
<keyword evidence="2" id="KW-0812">Transmembrane</keyword>
<keyword evidence="1" id="KW-0175">Coiled coil</keyword>
<name>Q74NA5_NANEQ</name>
<dbReference type="AlphaFoldDB" id="Q74NA5"/>
<evidence type="ECO:0000256" key="2">
    <source>
        <dbReference type="SAM" id="Phobius"/>
    </source>
</evidence>
<feature type="coiled-coil region" evidence="1">
    <location>
        <begin position="61"/>
        <end position="88"/>
    </location>
</feature>
<protein>
    <submittedName>
        <fullName evidence="3">NEQ153</fullName>
    </submittedName>
</protein>
<reference evidence="3 4" key="1">
    <citation type="journal article" date="2003" name="Proc. Natl. Acad. Sci. U.S.A.">
        <title>The genome of Nanoarchaeum equitans: insights into early archaeal evolution and derived parasitism.</title>
        <authorList>
            <person name="Waters E."/>
            <person name="Hohn M.J."/>
            <person name="Ahel I."/>
            <person name="Graham D.E."/>
            <person name="Adams M.D."/>
            <person name="Barnstead M."/>
            <person name="Beeson K.Y."/>
            <person name="Bibbs L."/>
            <person name="Bolanos R."/>
            <person name="Keller M."/>
            <person name="Kretz K."/>
            <person name="Lin X."/>
            <person name="Mathur E."/>
            <person name="Ni J."/>
            <person name="Podar M."/>
            <person name="Richardson T."/>
            <person name="Sutton G.G."/>
            <person name="Simon M."/>
            <person name="Soll D."/>
            <person name="Stetter K.O."/>
            <person name="Short J.M."/>
            <person name="Noordewier M."/>
        </authorList>
    </citation>
    <scope>NUCLEOTIDE SEQUENCE [LARGE SCALE GENOMIC DNA]</scope>
    <source>
        <strain evidence="3 4">Kin4-M</strain>
    </source>
</reference>
<feature type="transmembrane region" description="Helical" evidence="2">
    <location>
        <begin position="29"/>
        <end position="51"/>
    </location>
</feature>
<evidence type="ECO:0000313" key="4">
    <source>
        <dbReference type="Proteomes" id="UP000000578"/>
    </source>
</evidence>
<dbReference type="KEGG" id="neq:NEQ153"/>
<sequence length="93" mass="10765">MQNVTLDMVYKSIQEVNQNLLALLPHLQLIPYIYVSAAISVGMFIGLVVVIKKMLLLEERLLSIELKVEQNTEKIEKLEEKILKLLEKKEKTE</sequence>
<accession>Q74NA5</accession>
<gene>
    <name evidence="3" type="ordered locus">NEQ153</name>
</gene>
<dbReference type="EMBL" id="AE017199">
    <property type="protein sequence ID" value="AAR39008.1"/>
    <property type="molecule type" value="Genomic_DNA"/>
</dbReference>
<organism evidence="3 4">
    <name type="scientific">Nanoarchaeum equitans (strain Kin4-M)</name>
    <dbReference type="NCBI Taxonomy" id="228908"/>
    <lineage>
        <taxon>Archaea</taxon>
        <taxon>Nanobdellota</taxon>
        <taxon>Candidatus Nanoarchaeia</taxon>
        <taxon>Nanoarchaeales</taxon>
        <taxon>Nanoarchaeaceae</taxon>
        <taxon>Nanoarchaeum</taxon>
    </lineage>
</organism>
<keyword evidence="2" id="KW-1133">Transmembrane helix</keyword>
<dbReference type="STRING" id="228908.NEQ153"/>
<proteinExistence type="predicted"/>
<evidence type="ECO:0000313" key="3">
    <source>
        <dbReference type="EMBL" id="AAR39008.1"/>
    </source>
</evidence>
<dbReference type="EnsemblBacteria" id="AAR39008">
    <property type="protein sequence ID" value="AAR39008"/>
    <property type="gene ID" value="NEQ153"/>
</dbReference>
<evidence type="ECO:0000256" key="1">
    <source>
        <dbReference type="SAM" id="Coils"/>
    </source>
</evidence>
<keyword evidence="4" id="KW-1185">Reference proteome</keyword>
<keyword evidence="2" id="KW-0472">Membrane</keyword>
<dbReference type="Proteomes" id="UP000000578">
    <property type="component" value="Chromosome"/>
</dbReference>
<dbReference type="BioCyc" id="NEQU228908:GJB6-165-MONOMER"/>